<dbReference type="RefSeq" id="WP_003023503.1">
    <property type="nucleotide sequence ID" value="NZ_CP012092.1"/>
</dbReference>
<evidence type="ECO:0000313" key="1">
    <source>
        <dbReference type="EMBL" id="MWZ40301.1"/>
    </source>
</evidence>
<dbReference type="EMBL" id="VJEZ01000009">
    <property type="protein sequence ID" value="MWZ40301.1"/>
    <property type="molecule type" value="Genomic_DNA"/>
</dbReference>
<proteinExistence type="predicted"/>
<name>A0A1L6V6L4_FRATU</name>
<accession>A0A1L6V6L4</accession>
<reference evidence="1 2" key="1">
    <citation type="submission" date="2019-06" db="EMBL/GenBank/DDBJ databases">
        <title>Phylogeography and genetic diversity of Francisella tularensis subsp. holarctica in France (1947-2018).</title>
        <authorList>
            <person name="Kevin M."/>
            <person name="Madani N."/>
            <person name="Maurin M."/>
        </authorList>
    </citation>
    <scope>NUCLEOTIDE SEQUENCE [LARGE SCALE GENOMIC DNA]</scope>
    <source>
        <strain evidence="1 2">ATCC 15482</strain>
    </source>
</reference>
<comment type="caution">
    <text evidence="1">The sequence shown here is derived from an EMBL/GenBank/DDBJ whole genome shotgun (WGS) entry which is preliminary data.</text>
</comment>
<protein>
    <submittedName>
        <fullName evidence="1">Uncharacterized protein</fullName>
    </submittedName>
</protein>
<dbReference type="Proteomes" id="UP000469081">
    <property type="component" value="Unassembled WGS sequence"/>
</dbReference>
<gene>
    <name evidence="1" type="ORF">FNC33_07100</name>
</gene>
<dbReference type="AlphaFoldDB" id="A0A1L6V6L4"/>
<sequence>MKKLTIAATFIISIISTSFAALAHQINSRNSTSFPTQEFILA</sequence>
<organism evidence="1 2">
    <name type="scientific">Francisella tularensis</name>
    <dbReference type="NCBI Taxonomy" id="263"/>
    <lineage>
        <taxon>Bacteria</taxon>
        <taxon>Pseudomonadati</taxon>
        <taxon>Pseudomonadota</taxon>
        <taxon>Gammaproteobacteria</taxon>
        <taxon>Thiotrichales</taxon>
        <taxon>Francisellaceae</taxon>
        <taxon>Francisella</taxon>
    </lineage>
</organism>
<evidence type="ECO:0000313" key="2">
    <source>
        <dbReference type="Proteomes" id="UP000469081"/>
    </source>
</evidence>